<proteinExistence type="inferred from homology"/>
<dbReference type="AlphaFoldDB" id="A0A931NBH6"/>
<dbReference type="Proteomes" id="UP000620139">
    <property type="component" value="Unassembled WGS sequence"/>
</dbReference>
<feature type="transmembrane region" description="Helical" evidence="13">
    <location>
        <begin position="143"/>
        <end position="165"/>
    </location>
</feature>
<evidence type="ECO:0000256" key="7">
    <source>
        <dbReference type="ARBA" id="ARBA00022723"/>
    </source>
</evidence>
<evidence type="ECO:0000256" key="1">
    <source>
        <dbReference type="ARBA" id="ARBA00001970"/>
    </source>
</evidence>
<dbReference type="GO" id="GO:0009055">
    <property type="term" value="F:electron transfer activity"/>
    <property type="evidence" value="ECO:0007669"/>
    <property type="project" value="InterPro"/>
</dbReference>
<sequence length="177" mass="19703">MTPTIPRYTRPAIALHWLMALGLLATIAVGWWAAGLPMSPQRLKALNNHKWLGVTLLGLALVRGIWRLRHAPPPPTPMPDHQRLMAQWVHGALYALMLLVPLLGWAYSNAAGFPVVWLGILPLPDLVPKDPAWAELFKGLHKIAAWGLVALIAAHIAAAVKHHFIDRDGLLNRMRWH</sequence>
<keyword evidence="3" id="KW-0813">Transport</keyword>
<dbReference type="Pfam" id="PF01292">
    <property type="entry name" value="Ni_hydr_CYTB"/>
    <property type="match status" value="1"/>
</dbReference>
<keyword evidence="6 13" id="KW-0812">Transmembrane</keyword>
<keyword evidence="16" id="KW-1185">Reference proteome</keyword>
<feature type="domain" description="Cytochrome b561 bacterial/Ni-hydrogenase" evidence="14">
    <location>
        <begin position="7"/>
        <end position="174"/>
    </location>
</feature>
<keyword evidence="7" id="KW-0479">Metal-binding</keyword>
<dbReference type="PANTHER" id="PTHR30529:SF1">
    <property type="entry name" value="CYTOCHROME B561 HOMOLOG 2"/>
    <property type="match status" value="1"/>
</dbReference>
<dbReference type="InterPro" id="IPR011577">
    <property type="entry name" value="Cyt_b561_bac/Ni-Hgenase"/>
</dbReference>
<evidence type="ECO:0000256" key="9">
    <source>
        <dbReference type="ARBA" id="ARBA00022989"/>
    </source>
</evidence>
<dbReference type="GO" id="GO:0005886">
    <property type="term" value="C:plasma membrane"/>
    <property type="evidence" value="ECO:0007669"/>
    <property type="project" value="UniProtKB-SubCell"/>
</dbReference>
<comment type="caution">
    <text evidence="15">The sequence shown here is derived from an EMBL/GenBank/DDBJ whole genome shotgun (WGS) entry which is preliminary data.</text>
</comment>
<organism evidence="15 16">
    <name type="scientific">Inhella gelatinilytica</name>
    <dbReference type="NCBI Taxonomy" id="2795030"/>
    <lineage>
        <taxon>Bacteria</taxon>
        <taxon>Pseudomonadati</taxon>
        <taxon>Pseudomonadota</taxon>
        <taxon>Betaproteobacteria</taxon>
        <taxon>Burkholderiales</taxon>
        <taxon>Sphaerotilaceae</taxon>
        <taxon>Inhella</taxon>
    </lineage>
</organism>
<keyword evidence="11 13" id="KW-0472">Membrane</keyword>
<dbReference type="InterPro" id="IPR052168">
    <property type="entry name" value="Cytochrome_b561_oxidase"/>
</dbReference>
<gene>
    <name evidence="15" type="ORF">I7X43_12150</name>
</gene>
<evidence type="ECO:0000256" key="6">
    <source>
        <dbReference type="ARBA" id="ARBA00022692"/>
    </source>
</evidence>
<keyword evidence="5" id="KW-0349">Heme</keyword>
<evidence type="ECO:0000256" key="11">
    <source>
        <dbReference type="ARBA" id="ARBA00023136"/>
    </source>
</evidence>
<keyword evidence="8" id="KW-0249">Electron transport</keyword>
<evidence type="ECO:0000313" key="15">
    <source>
        <dbReference type="EMBL" id="MBH9553593.1"/>
    </source>
</evidence>
<evidence type="ECO:0000259" key="14">
    <source>
        <dbReference type="Pfam" id="PF01292"/>
    </source>
</evidence>
<dbReference type="SUPFAM" id="SSF81342">
    <property type="entry name" value="Transmembrane di-heme cytochromes"/>
    <property type="match status" value="1"/>
</dbReference>
<evidence type="ECO:0000256" key="12">
    <source>
        <dbReference type="ARBA" id="ARBA00037975"/>
    </source>
</evidence>
<feature type="transmembrane region" description="Helical" evidence="13">
    <location>
        <begin position="49"/>
        <end position="66"/>
    </location>
</feature>
<evidence type="ECO:0000313" key="16">
    <source>
        <dbReference type="Proteomes" id="UP000620139"/>
    </source>
</evidence>
<evidence type="ECO:0000256" key="4">
    <source>
        <dbReference type="ARBA" id="ARBA00022475"/>
    </source>
</evidence>
<comment type="subcellular location">
    <subcellularLocation>
        <location evidence="2">Cell membrane</location>
        <topology evidence="2">Multi-pass membrane protein</topology>
    </subcellularLocation>
</comment>
<dbReference type="GO" id="GO:0046872">
    <property type="term" value="F:metal ion binding"/>
    <property type="evidence" value="ECO:0007669"/>
    <property type="project" value="UniProtKB-KW"/>
</dbReference>
<dbReference type="EMBL" id="JAEDAL010000006">
    <property type="protein sequence ID" value="MBH9553593.1"/>
    <property type="molecule type" value="Genomic_DNA"/>
</dbReference>
<dbReference type="GO" id="GO:0020037">
    <property type="term" value="F:heme binding"/>
    <property type="evidence" value="ECO:0007669"/>
    <property type="project" value="TreeGrafter"/>
</dbReference>
<comment type="cofactor">
    <cofactor evidence="1">
        <name>heme b</name>
        <dbReference type="ChEBI" id="CHEBI:60344"/>
    </cofactor>
</comment>
<dbReference type="InterPro" id="IPR016174">
    <property type="entry name" value="Di-haem_cyt_TM"/>
</dbReference>
<accession>A0A931NBH6</accession>
<dbReference type="PANTHER" id="PTHR30529">
    <property type="entry name" value="CYTOCHROME B561"/>
    <property type="match status" value="1"/>
</dbReference>
<feature type="transmembrane region" description="Helical" evidence="13">
    <location>
        <begin position="87"/>
        <end position="107"/>
    </location>
</feature>
<evidence type="ECO:0000256" key="3">
    <source>
        <dbReference type="ARBA" id="ARBA00022448"/>
    </source>
</evidence>
<keyword evidence="9 13" id="KW-1133">Transmembrane helix</keyword>
<evidence type="ECO:0000256" key="13">
    <source>
        <dbReference type="SAM" id="Phobius"/>
    </source>
</evidence>
<evidence type="ECO:0000256" key="5">
    <source>
        <dbReference type="ARBA" id="ARBA00022617"/>
    </source>
</evidence>
<dbReference type="RefSeq" id="WP_198101351.1">
    <property type="nucleotide sequence ID" value="NZ_JAEDAL010000006.1"/>
</dbReference>
<protein>
    <submittedName>
        <fullName evidence="15">Cytochrome b</fullName>
    </submittedName>
</protein>
<dbReference type="Gene3D" id="1.20.950.20">
    <property type="entry name" value="Transmembrane di-heme cytochromes, Chain C"/>
    <property type="match status" value="1"/>
</dbReference>
<feature type="transmembrane region" description="Helical" evidence="13">
    <location>
        <begin position="12"/>
        <end position="34"/>
    </location>
</feature>
<name>A0A931NBH6_9BURK</name>
<comment type="similarity">
    <text evidence="12">Belongs to the cytochrome b561 family.</text>
</comment>
<evidence type="ECO:0000256" key="2">
    <source>
        <dbReference type="ARBA" id="ARBA00004651"/>
    </source>
</evidence>
<keyword evidence="4" id="KW-1003">Cell membrane</keyword>
<reference evidence="15" key="1">
    <citation type="submission" date="2020-12" db="EMBL/GenBank/DDBJ databases">
        <title>The genome sequence of Inhella sp. 4Y17.</title>
        <authorList>
            <person name="Liu Y."/>
        </authorList>
    </citation>
    <scope>NUCLEOTIDE SEQUENCE</scope>
    <source>
        <strain evidence="15">4Y10</strain>
    </source>
</reference>
<dbReference type="GO" id="GO:0022904">
    <property type="term" value="P:respiratory electron transport chain"/>
    <property type="evidence" value="ECO:0007669"/>
    <property type="project" value="InterPro"/>
</dbReference>
<keyword evidence="10" id="KW-0408">Iron</keyword>
<evidence type="ECO:0000256" key="8">
    <source>
        <dbReference type="ARBA" id="ARBA00022982"/>
    </source>
</evidence>
<evidence type="ECO:0000256" key="10">
    <source>
        <dbReference type="ARBA" id="ARBA00023004"/>
    </source>
</evidence>